<evidence type="ECO:0000256" key="1">
    <source>
        <dbReference type="ARBA" id="ARBA00001686"/>
    </source>
</evidence>
<evidence type="ECO:0000256" key="3">
    <source>
        <dbReference type="ARBA" id="ARBA00004186"/>
    </source>
</evidence>
<evidence type="ECO:0000256" key="10">
    <source>
        <dbReference type="ARBA" id="ARBA00023242"/>
    </source>
</evidence>
<dbReference type="SMART" id="SM00146">
    <property type="entry name" value="PI3Kc"/>
    <property type="match status" value="1"/>
</dbReference>
<dbReference type="GO" id="GO:0005737">
    <property type="term" value="C:cytoplasm"/>
    <property type="evidence" value="ECO:0007669"/>
    <property type="project" value="TreeGrafter"/>
</dbReference>
<dbReference type="PROSITE" id="PS50003">
    <property type="entry name" value="PH_DOMAIN"/>
    <property type="match status" value="1"/>
</dbReference>
<reference evidence="16 17" key="1">
    <citation type="submission" date="2012-05" db="EMBL/GenBank/DDBJ databases">
        <title>Recombination and specialization in a pathogen metapopulation.</title>
        <authorList>
            <person name="Gardiner A."/>
            <person name="Kemen E."/>
            <person name="Schultz-Larsen T."/>
            <person name="MacLean D."/>
            <person name="Van Oosterhout C."/>
            <person name="Jones J.D.G."/>
        </authorList>
    </citation>
    <scope>NUCLEOTIDE SEQUENCE [LARGE SCALE GENOMIC DNA]</scope>
    <source>
        <strain evidence="16 17">Ac Nc2</strain>
    </source>
</reference>
<dbReference type="Gene3D" id="1.10.720.30">
    <property type="entry name" value="SAP domain"/>
    <property type="match status" value="1"/>
</dbReference>
<dbReference type="PROSITE" id="PS50290">
    <property type="entry name" value="PI3_4_KINASE_3"/>
    <property type="match status" value="1"/>
</dbReference>
<evidence type="ECO:0000313" key="16">
    <source>
        <dbReference type="EMBL" id="CCI49540.1"/>
    </source>
</evidence>
<feature type="compositionally biased region" description="Basic and acidic residues" evidence="12">
    <location>
        <begin position="508"/>
        <end position="519"/>
    </location>
</feature>
<dbReference type="InterPro" id="IPR011993">
    <property type="entry name" value="PH-like_dom_sf"/>
</dbReference>
<evidence type="ECO:0000256" key="9">
    <source>
        <dbReference type="ARBA" id="ARBA00023212"/>
    </source>
</evidence>
<dbReference type="PANTHER" id="PTHR10048">
    <property type="entry name" value="PHOSPHATIDYLINOSITOL KINASE"/>
    <property type="match status" value="1"/>
</dbReference>
<dbReference type="GO" id="GO:0016020">
    <property type="term" value="C:membrane"/>
    <property type="evidence" value="ECO:0007669"/>
    <property type="project" value="TreeGrafter"/>
</dbReference>
<dbReference type="InterPro" id="IPR000403">
    <property type="entry name" value="PI3/4_kinase_cat_dom"/>
</dbReference>
<keyword evidence="10" id="KW-0539">Nucleus</keyword>
<feature type="compositionally biased region" description="Acidic residues" evidence="12">
    <location>
        <begin position="369"/>
        <end position="382"/>
    </location>
</feature>
<dbReference type="EMBL" id="CAIX01000308">
    <property type="protein sequence ID" value="CCI49540.1"/>
    <property type="molecule type" value="Genomic_DNA"/>
</dbReference>
<feature type="region of interest" description="Disordered" evidence="12">
    <location>
        <begin position="597"/>
        <end position="625"/>
    </location>
</feature>
<evidence type="ECO:0000256" key="7">
    <source>
        <dbReference type="ARBA" id="ARBA00022679"/>
    </source>
</evidence>
<feature type="region of interest" description="Disordered" evidence="12">
    <location>
        <begin position="1730"/>
        <end position="1765"/>
    </location>
</feature>
<feature type="domain" description="SAP" evidence="15">
    <location>
        <begin position="169"/>
        <end position="203"/>
    </location>
</feature>
<dbReference type="SMART" id="SM00513">
    <property type="entry name" value="SAP"/>
    <property type="match status" value="1"/>
</dbReference>
<dbReference type="GO" id="GO:0048015">
    <property type="term" value="P:phosphatidylinositol-mediated signaling"/>
    <property type="evidence" value="ECO:0007669"/>
    <property type="project" value="TreeGrafter"/>
</dbReference>
<dbReference type="GO" id="GO:0004430">
    <property type="term" value="F:1-phosphatidylinositol 4-kinase activity"/>
    <property type="evidence" value="ECO:0007669"/>
    <property type="project" value="UniProtKB-EC"/>
</dbReference>
<feature type="coiled-coil region" evidence="11">
    <location>
        <begin position="729"/>
        <end position="758"/>
    </location>
</feature>
<evidence type="ECO:0000256" key="2">
    <source>
        <dbReference type="ARBA" id="ARBA00004123"/>
    </source>
</evidence>
<gene>
    <name evidence="16" type="ORF">BN9_108780</name>
</gene>
<comment type="similarity">
    <text evidence="4">Belongs to the INCENP family.</text>
</comment>
<keyword evidence="6" id="KW-0963">Cytoplasm</keyword>
<dbReference type="STRING" id="65357.A0A024GT63"/>
<evidence type="ECO:0000256" key="4">
    <source>
        <dbReference type="ARBA" id="ARBA00010042"/>
    </source>
</evidence>
<dbReference type="InterPro" id="IPR005635">
    <property type="entry name" value="Inner_centromere_prot_ARK-bd"/>
</dbReference>
<dbReference type="InterPro" id="IPR001849">
    <property type="entry name" value="PH_domain"/>
</dbReference>
<dbReference type="InterPro" id="IPR011009">
    <property type="entry name" value="Kinase-like_dom_sf"/>
</dbReference>
<evidence type="ECO:0000256" key="11">
    <source>
        <dbReference type="SAM" id="Coils"/>
    </source>
</evidence>
<feature type="region of interest" description="Disordered" evidence="12">
    <location>
        <begin position="500"/>
        <end position="536"/>
    </location>
</feature>
<evidence type="ECO:0000256" key="5">
    <source>
        <dbReference type="ARBA" id="ARBA00012169"/>
    </source>
</evidence>
<keyword evidence="7" id="KW-0808">Transferase</keyword>
<name>A0A024GT63_9STRA</name>
<dbReference type="CDD" id="cd00065">
    <property type="entry name" value="FYVE_like_SF"/>
    <property type="match status" value="1"/>
</dbReference>
<dbReference type="Gene3D" id="3.30.1010.10">
    <property type="entry name" value="Phosphatidylinositol 3-kinase Catalytic Subunit, Chain A, domain 4"/>
    <property type="match status" value="1"/>
</dbReference>
<feature type="domain" description="PH" evidence="13">
    <location>
        <begin position="1045"/>
        <end position="1147"/>
    </location>
</feature>
<dbReference type="Gene3D" id="1.10.1070.11">
    <property type="entry name" value="Phosphatidylinositol 3-/4-kinase, catalytic domain"/>
    <property type="match status" value="1"/>
</dbReference>
<dbReference type="Proteomes" id="UP000053237">
    <property type="component" value="Unassembled WGS sequence"/>
</dbReference>
<dbReference type="CDD" id="cd00821">
    <property type="entry name" value="PH"/>
    <property type="match status" value="1"/>
</dbReference>
<dbReference type="Pfam" id="PF00169">
    <property type="entry name" value="PH"/>
    <property type="match status" value="1"/>
</dbReference>
<comment type="catalytic activity">
    <reaction evidence="1">
        <text>a 1,2-diacyl-sn-glycero-3-phospho-(1D-myo-inositol) + ATP = a 1,2-diacyl-sn-glycero-3-phospho-(1D-myo-inositol 4-phosphate) + ADP + H(+)</text>
        <dbReference type="Rhea" id="RHEA:19877"/>
        <dbReference type="ChEBI" id="CHEBI:15378"/>
        <dbReference type="ChEBI" id="CHEBI:30616"/>
        <dbReference type="ChEBI" id="CHEBI:57880"/>
        <dbReference type="ChEBI" id="CHEBI:58178"/>
        <dbReference type="ChEBI" id="CHEBI:456216"/>
        <dbReference type="EC" id="2.7.1.67"/>
    </reaction>
</comment>
<feature type="compositionally biased region" description="Polar residues" evidence="12">
    <location>
        <begin position="1746"/>
        <end position="1763"/>
    </location>
</feature>
<feature type="domain" description="PI3K/PI4K catalytic" evidence="14">
    <location>
        <begin position="1790"/>
        <end position="2072"/>
    </location>
</feature>
<dbReference type="InterPro" id="IPR057754">
    <property type="entry name" value="PI4-kinase_beta/PIK1_cat"/>
</dbReference>
<dbReference type="GO" id="GO:0005634">
    <property type="term" value="C:nucleus"/>
    <property type="evidence" value="ECO:0007669"/>
    <property type="project" value="UniProtKB-SubCell"/>
</dbReference>
<dbReference type="GO" id="GO:0046854">
    <property type="term" value="P:phosphatidylinositol phosphate biosynthetic process"/>
    <property type="evidence" value="ECO:0007669"/>
    <property type="project" value="InterPro"/>
</dbReference>
<evidence type="ECO:0000256" key="6">
    <source>
        <dbReference type="ARBA" id="ARBA00022490"/>
    </source>
</evidence>
<dbReference type="GO" id="GO:0005819">
    <property type="term" value="C:spindle"/>
    <property type="evidence" value="ECO:0007669"/>
    <property type="project" value="UniProtKB-SubCell"/>
</dbReference>
<evidence type="ECO:0000259" key="15">
    <source>
        <dbReference type="PROSITE" id="PS50800"/>
    </source>
</evidence>
<evidence type="ECO:0000256" key="12">
    <source>
        <dbReference type="SAM" id="MobiDB-lite"/>
    </source>
</evidence>
<dbReference type="PROSITE" id="PS50800">
    <property type="entry name" value="SAP"/>
    <property type="match status" value="1"/>
</dbReference>
<comment type="subcellular location">
    <subcellularLocation>
        <location evidence="3">Cytoplasm</location>
        <location evidence="3">Cytoskeleton</location>
        <location evidence="3">Spindle</location>
    </subcellularLocation>
    <subcellularLocation>
        <location evidence="2">Nucleus</location>
    </subcellularLocation>
</comment>
<dbReference type="InterPro" id="IPR018936">
    <property type="entry name" value="PI3/4_kinase_CS"/>
</dbReference>
<dbReference type="Gene3D" id="6.10.250.2990">
    <property type="match status" value="1"/>
</dbReference>
<keyword evidence="9" id="KW-0206">Cytoskeleton</keyword>
<feature type="region of interest" description="Disordered" evidence="12">
    <location>
        <begin position="360"/>
        <end position="408"/>
    </location>
</feature>
<dbReference type="InterPro" id="IPR015433">
    <property type="entry name" value="PI3/4_kinase"/>
</dbReference>
<dbReference type="Pfam" id="PF03941">
    <property type="entry name" value="INCENP_ARK-bind"/>
    <property type="match status" value="1"/>
</dbReference>
<feature type="region of interest" description="Disordered" evidence="12">
    <location>
        <begin position="633"/>
        <end position="652"/>
    </location>
</feature>
<protein>
    <recommendedName>
        <fullName evidence="5">1-phosphatidylinositol 4-kinase</fullName>
        <ecNumber evidence="5">2.7.1.67</ecNumber>
    </recommendedName>
</protein>
<feature type="region of interest" description="Disordered" evidence="12">
    <location>
        <begin position="207"/>
        <end position="255"/>
    </location>
</feature>
<dbReference type="FunFam" id="1.10.1070.11:FF:000016">
    <property type="entry name" value="PIK1p Phosphatidylinositol 4-kinase"/>
    <property type="match status" value="1"/>
</dbReference>
<dbReference type="InParanoid" id="A0A024GT63"/>
<feature type="compositionally biased region" description="Low complexity" evidence="12">
    <location>
        <begin position="388"/>
        <end position="398"/>
    </location>
</feature>
<sequence length="2088" mass="238158">MSDAVIKVQRHMDALYHEHTKSLKQQHSSNLEWLHGQLHNLRERLGVPCKELYSQTLDAKANTFERPRLSSRKRKIPKMEDVVSEEANAQIDVLHDEITELDAIETKNSENTIIPHESTNQDSFFTAITETTTFPLRSSAAESTANVNAPDQAVEAQPCREKIRIKLNPSEWKVVDLRRELKKKGFSMTGLKAVLLNRLEEALTLEAEDSERQTTTQDAIDSKDSVTKVVEAENDVEGVSDRQIENPDDQSAKPTVQNQIVVESELQHDMMSPTNSKSETDEKIIAVENEKVREAQETQTELMSITEADTDIVIEQEDLTSDLFAGEQKKHSYLLDASPTCAINDLVRESDPGTELELIDSEPQKQSETIEEETEKEPEGIEVEQIRRSTTTSQTTIEDSSMTKSMERESREFIRISGDLTSDDEDTATLCIRNDINAIDTDSVEKLIPQKIDVDSTKTIVSNGSEHAPQLNAPKECSDEHDKVVCDPEVDSAELFSDRTETPFQKETQSKVVKEDAVSEPKASINHSKASASRKVVSEQMKITQIRKESGDRQILERRFNIEREVLRIRMAAKKSAQQRYERAKANKQIIPTKQLPEKSVEGSVSEAKADTNQKEMTSTLDEKESIKIRSPIRATETLPRDIAPSDRNPSREAIRIDCVPSNTALQSVSTKSQIQKPSNLVSSLHSFVSLLESKTDERPKTLKQNLMQRSIPPVSALKKAEKVRELEHQRKLEKAKRLQALRRKHEQERAIEDARKERKLQLIRDRTSRKPNPKRVVDALKQAKRRHEKMQARTEWSKNGLLASSTALPAGDTQPKQSVIRLSQNSVIVESSQSDKKKQSIPSWARKENLERIMHNQFQSNAMDPSPHIFPDFVDTCDLEKIFDDADARKKKQFTKRNSSGNWMSDRPNAREKALYRREMGWIQYNSFLRTTRAVSAENSRVFCRLSFVVEELDNITALMRHLNPSTGHTAAAELRLYDFSFRRIWDCGALMEVFGNQEKSCHSIDREDGMIFGDEYHSIIDANNATAIVVKKWIREIREDTSPKRMEGYLRKRFCTSHYMGSYRFCVLAGTKIKWFLKREDANTHTNLRGHVSIQAIESWSGIGSMHTYPHAFAIRTLQNRLLLCSAESAEEKLQWIDAIENVLQIAKLGAGISGPFGGDRRMESEDAIRCRTFIDESIRRQSPIESSSSVNSIASLASSSCCRYCGICLKKFLVWKVTCGCCGNDFCSKHCGRSMRLPSTLGFCEASESSCCSRCCVVCVERLVFREYLESILCIMNAILRKDNGMRLLLDVSSCGEVHNASQCKVDALLIHRLEQSPMSLIHTIQLMYRTRTTPHLFRIACERLPFYAENAIDQIENVWYQILHLLECIDVRKDAEAYFVQLFYLKRYIRGICRRAPRIALQTIWHAQASLPYSVHSHTFLDLLGFIFPPRVDVHNVTSAQVFGKDSQANDSLWSSILLSDCPENLCSTICALLHRAFEKSEALIHCETDSWAERWLNANSTVDFQRCAFEVKRMGRTLCEYDSSINYELFLGSDMERGRLQRDMAVRLENLVLKQVAFVQSLATISDKLRFIYPVTHRKSVLRKELERLNSSLDGMELYPLCSASDQLYKVVRIPPDDGTVFTTKNRAPTMIFMEAVPIDLPEQESEYDDEPLRPFFRSSRHSSVLTDHDLEERILVDEESDDAWDVISPHQNPKDSYASDYSKSTPCSFTPLFSSNSRLLDRESGAGIQSNRSSVRKSFSKSLPSCTHRNTSQTTNGKPLLVLPDKQAGGNVSTMVYDSNVFGECWSEKQRRIRSASPMGHFPGWRLFSVIVKTNDDLRQEMFAMQIIDRLRHIFDREKLPLWLRPYRIIATGSDIGLLETITDACSLDHLKKRFGRRNRCSLWDYFHSSYNENQSDGSDALEAARTKFINSMAAYSLVSYVLQLKDRHNGNILLSSEGHIIHIDFGFILGIAPGRAFSLEDAPFKLTSEMVQVMGGLTSMGFQRFRTLLADGLIALQKHQREILTLLQLTGQNSTFACFRGSKSRCRQLEKIICDLKQRLRKFKSRYQLEQHVDALIRKSYNAWGTRQYDAYQYRSNNIDV</sequence>
<dbReference type="PROSITE" id="PS00916">
    <property type="entry name" value="PI3_4_KINASE_2"/>
    <property type="match status" value="1"/>
</dbReference>
<evidence type="ECO:0000259" key="13">
    <source>
        <dbReference type="PROSITE" id="PS50003"/>
    </source>
</evidence>
<dbReference type="PANTHER" id="PTHR10048:SF22">
    <property type="entry name" value="PHOSPHATIDYLINOSITOL 4-KINASE BETA"/>
    <property type="match status" value="1"/>
</dbReference>
<dbReference type="EC" id="2.7.1.67" evidence="5"/>
<proteinExistence type="inferred from homology"/>
<keyword evidence="17" id="KW-1185">Reference proteome</keyword>
<dbReference type="Pfam" id="PF00454">
    <property type="entry name" value="PI3_PI4_kinase"/>
    <property type="match status" value="1"/>
</dbReference>
<organism evidence="16 17">
    <name type="scientific">Albugo candida</name>
    <dbReference type="NCBI Taxonomy" id="65357"/>
    <lineage>
        <taxon>Eukaryota</taxon>
        <taxon>Sar</taxon>
        <taxon>Stramenopiles</taxon>
        <taxon>Oomycota</taxon>
        <taxon>Peronosporomycetes</taxon>
        <taxon>Albuginales</taxon>
        <taxon>Albuginaceae</taxon>
        <taxon>Albugo</taxon>
    </lineage>
</organism>
<dbReference type="Gene3D" id="2.30.29.30">
    <property type="entry name" value="Pleckstrin-homology domain (PH domain)/Phosphotyrosine-binding domain (PTB)"/>
    <property type="match status" value="1"/>
</dbReference>
<dbReference type="SUPFAM" id="SSF68906">
    <property type="entry name" value="SAP domain"/>
    <property type="match status" value="1"/>
</dbReference>
<keyword evidence="8" id="KW-0418">Kinase</keyword>
<keyword evidence="11" id="KW-0175">Coiled coil</keyword>
<dbReference type="Pfam" id="PF02037">
    <property type="entry name" value="SAP"/>
    <property type="match status" value="1"/>
</dbReference>
<dbReference type="SMART" id="SM00233">
    <property type="entry name" value="PH"/>
    <property type="match status" value="1"/>
</dbReference>
<evidence type="ECO:0000256" key="8">
    <source>
        <dbReference type="ARBA" id="ARBA00022777"/>
    </source>
</evidence>
<comment type="caution">
    <text evidence="16">The sequence shown here is derived from an EMBL/GenBank/DDBJ whole genome shotgun (WGS) entry which is preliminary data.</text>
</comment>
<dbReference type="InterPro" id="IPR036361">
    <property type="entry name" value="SAP_dom_sf"/>
</dbReference>
<dbReference type="SUPFAM" id="SSF50729">
    <property type="entry name" value="PH domain-like"/>
    <property type="match status" value="1"/>
</dbReference>
<dbReference type="CDD" id="cd05168">
    <property type="entry name" value="PI4Kc_III_beta"/>
    <property type="match status" value="1"/>
</dbReference>
<dbReference type="InterPro" id="IPR036940">
    <property type="entry name" value="PI3/4_kinase_cat_sf"/>
</dbReference>
<dbReference type="PROSITE" id="PS00915">
    <property type="entry name" value="PI3_4_KINASE_1"/>
    <property type="match status" value="1"/>
</dbReference>
<dbReference type="SUPFAM" id="SSF56112">
    <property type="entry name" value="Protein kinase-like (PK-like)"/>
    <property type="match status" value="1"/>
</dbReference>
<accession>A0A024GT63</accession>
<dbReference type="OrthoDB" id="10264149at2759"/>
<evidence type="ECO:0000313" key="17">
    <source>
        <dbReference type="Proteomes" id="UP000053237"/>
    </source>
</evidence>
<dbReference type="InterPro" id="IPR003034">
    <property type="entry name" value="SAP_dom"/>
</dbReference>
<evidence type="ECO:0000259" key="14">
    <source>
        <dbReference type="PROSITE" id="PS50290"/>
    </source>
</evidence>